<organism evidence="2 3">
    <name type="scientific">Seongchinamella sediminis</name>
    <dbReference type="NCBI Taxonomy" id="2283635"/>
    <lineage>
        <taxon>Bacteria</taxon>
        <taxon>Pseudomonadati</taxon>
        <taxon>Pseudomonadota</taxon>
        <taxon>Gammaproteobacteria</taxon>
        <taxon>Cellvibrionales</taxon>
        <taxon>Halieaceae</taxon>
        <taxon>Seongchinamella</taxon>
    </lineage>
</organism>
<dbReference type="CDD" id="cd01097">
    <property type="entry name" value="Tetrahydromethanopterin_reductase"/>
    <property type="match status" value="1"/>
</dbReference>
<dbReference type="InterPro" id="IPR050564">
    <property type="entry name" value="F420-G6PD/mer"/>
</dbReference>
<dbReference type="EMBL" id="QRAN01000005">
    <property type="protein sequence ID" value="RLQ22620.1"/>
    <property type="molecule type" value="Genomic_DNA"/>
</dbReference>
<reference evidence="2 3" key="1">
    <citation type="submission" date="2018-07" db="EMBL/GenBank/DDBJ databases">
        <title>Halioglobus sp. genome submission.</title>
        <authorList>
            <person name="Ye M.-Q."/>
            <person name="Du Z.-J."/>
        </authorList>
    </citation>
    <scope>NUCLEOTIDE SEQUENCE [LARGE SCALE GENOMIC DNA]</scope>
    <source>
        <strain evidence="2 3">U0301</strain>
    </source>
</reference>
<evidence type="ECO:0000313" key="2">
    <source>
        <dbReference type="EMBL" id="RLQ22620.1"/>
    </source>
</evidence>
<evidence type="ECO:0000313" key="3">
    <source>
        <dbReference type="Proteomes" id="UP000265509"/>
    </source>
</evidence>
<name>A0A3L7E1Q6_9GAMM</name>
<feature type="domain" description="Luciferase-like" evidence="1">
    <location>
        <begin position="10"/>
        <end position="306"/>
    </location>
</feature>
<dbReference type="PANTHER" id="PTHR43244">
    <property type="match status" value="1"/>
</dbReference>
<dbReference type="NCBIfam" id="TIGR03617">
    <property type="entry name" value="F420_MSMEG_2256"/>
    <property type="match status" value="1"/>
</dbReference>
<dbReference type="Proteomes" id="UP000265509">
    <property type="component" value="Unassembled WGS sequence"/>
</dbReference>
<dbReference type="RefSeq" id="WP_117953391.1">
    <property type="nucleotide sequence ID" value="NZ_QRAN01000005.1"/>
</dbReference>
<accession>A0A3L7E1Q6</accession>
<dbReference type="EC" id="1.-.-.-" evidence="2"/>
<dbReference type="Pfam" id="PF00296">
    <property type="entry name" value="Bac_luciferase"/>
    <property type="match status" value="1"/>
</dbReference>
<dbReference type="InterPro" id="IPR019919">
    <property type="entry name" value="Lucif-like_OxRdtase_MSMEG_2256"/>
</dbReference>
<proteinExistence type="predicted"/>
<keyword evidence="3" id="KW-1185">Reference proteome</keyword>
<evidence type="ECO:0000259" key="1">
    <source>
        <dbReference type="Pfam" id="PF00296"/>
    </source>
</evidence>
<dbReference type="Gene3D" id="3.20.20.30">
    <property type="entry name" value="Luciferase-like domain"/>
    <property type="match status" value="1"/>
</dbReference>
<dbReference type="SUPFAM" id="SSF51679">
    <property type="entry name" value="Bacterial luciferase-like"/>
    <property type="match status" value="1"/>
</dbReference>
<keyword evidence="2" id="KW-0560">Oxidoreductase</keyword>
<protein>
    <submittedName>
        <fullName evidence="2">TIGR03617 family F420-dependent LLM class oxidoreductase</fullName>
        <ecNumber evidence="2">1.-.-.-</ecNumber>
    </submittedName>
</protein>
<dbReference type="AlphaFoldDB" id="A0A3L7E1Q6"/>
<dbReference type="GO" id="GO:0016705">
    <property type="term" value="F:oxidoreductase activity, acting on paired donors, with incorporation or reduction of molecular oxygen"/>
    <property type="evidence" value="ECO:0007669"/>
    <property type="project" value="InterPro"/>
</dbReference>
<comment type="caution">
    <text evidence="2">The sequence shown here is derived from an EMBL/GenBank/DDBJ whole genome shotgun (WGS) entry which is preliminary data.</text>
</comment>
<dbReference type="OrthoDB" id="7332380at2"/>
<gene>
    <name evidence="2" type="ORF">DWB85_06465</name>
</gene>
<dbReference type="PANTHER" id="PTHR43244:SF2">
    <property type="entry name" value="CONSERVED HYPOTHETICAL ALANINE AND PROLINE-RICH PROTEIN"/>
    <property type="match status" value="1"/>
</dbReference>
<sequence length="341" mass="36338">MEIIAGITAPLPQIAAEAGQLESNGADVIGAAELGHDPLNQLLLAATGTQRARLMTGIAVAFARSPMTLALAAHDVNSLSGGRLMLGIGSQIKPHIEKRYSMPWSKPAARMREYVMALKAIWAAWYEGAPLDFRGEFYHHTLMTPMFTPLDGEHGAPPVLVAAVGPLMSENAAEVADGVLLHAFTTEEYVRTVTLPAIEAGLAKGGRDRSELKIVGAPFLVTGKTEEEFARVKLAALNQIAFYGSTPAYRGVLESVGYGELQGELNALSKQGRWPEMGQCVDDTLLEKIAVVGEPQQIGSKLVQRYGDVFDACQTTVYSGEGYSAGEFSQEIAAAIKHAAG</sequence>
<dbReference type="InterPro" id="IPR036661">
    <property type="entry name" value="Luciferase-like_sf"/>
</dbReference>
<dbReference type="InterPro" id="IPR011251">
    <property type="entry name" value="Luciferase-like_dom"/>
</dbReference>